<dbReference type="Proteomes" id="UP001596380">
    <property type="component" value="Unassembled WGS sequence"/>
</dbReference>
<accession>A0ABW2CK91</accession>
<dbReference type="EMBL" id="JBHSXS010000012">
    <property type="protein sequence ID" value="MFC6882198.1"/>
    <property type="molecule type" value="Genomic_DNA"/>
</dbReference>
<name>A0ABW2CK91_9ACTN</name>
<evidence type="ECO:0000313" key="2">
    <source>
        <dbReference type="Proteomes" id="UP001596380"/>
    </source>
</evidence>
<evidence type="ECO:0000313" key="1">
    <source>
        <dbReference type="EMBL" id="MFC6882198.1"/>
    </source>
</evidence>
<sequence>MKAEHAEHVLTHALDATRLALLLTERHLIIPASFLFEIPWFPLFLGCLEPLVHAGAVRYTSPVPDLAVYREMKAHEYRNDPLNPYPGTDLRGLAANPDFLWSARQGGRTADGIGDLWRTALQPGGDLHGIVRGAARRWHRPHGRIERLLAKTPERLEGQAFIGRFVESTLPARLSPAESTMLALFISRAYLRSYLLDLDAALLVDLPMGDLACGLATRAEEEMDGRWLSARRLDSTLHWLGTHVFVHRIASWEELLRLRSLPEFGWLIDRVYRERSTIALRIATLDARRSERFRNAETYAEAKSNVIAVADKMCNL</sequence>
<comment type="caution">
    <text evidence="1">The sequence shown here is derived from an EMBL/GenBank/DDBJ whole genome shotgun (WGS) entry which is preliminary data.</text>
</comment>
<gene>
    <name evidence="1" type="ORF">ACFQKB_20765</name>
</gene>
<proteinExistence type="predicted"/>
<dbReference type="RefSeq" id="WP_160822713.1">
    <property type="nucleotide sequence ID" value="NZ_JBHSXE010000001.1"/>
</dbReference>
<protein>
    <submittedName>
        <fullName evidence="1">Uncharacterized protein</fullName>
    </submittedName>
</protein>
<reference evidence="2" key="1">
    <citation type="journal article" date="2019" name="Int. J. Syst. Evol. Microbiol.">
        <title>The Global Catalogue of Microorganisms (GCM) 10K type strain sequencing project: providing services to taxonomists for standard genome sequencing and annotation.</title>
        <authorList>
            <consortium name="The Broad Institute Genomics Platform"/>
            <consortium name="The Broad Institute Genome Sequencing Center for Infectious Disease"/>
            <person name="Wu L."/>
            <person name="Ma J."/>
        </authorList>
    </citation>
    <scope>NUCLEOTIDE SEQUENCE [LARGE SCALE GENOMIC DNA]</scope>
    <source>
        <strain evidence="2">JCM 3369</strain>
    </source>
</reference>
<organism evidence="1 2">
    <name type="scientific">Actinomadura yumaensis</name>
    <dbReference type="NCBI Taxonomy" id="111807"/>
    <lineage>
        <taxon>Bacteria</taxon>
        <taxon>Bacillati</taxon>
        <taxon>Actinomycetota</taxon>
        <taxon>Actinomycetes</taxon>
        <taxon>Streptosporangiales</taxon>
        <taxon>Thermomonosporaceae</taxon>
        <taxon>Actinomadura</taxon>
    </lineage>
</organism>
<keyword evidence="2" id="KW-1185">Reference proteome</keyword>